<dbReference type="EMBL" id="UWPJ01000039">
    <property type="protein sequence ID" value="VCU72382.1"/>
    <property type="molecule type" value="Genomic_DNA"/>
</dbReference>
<evidence type="ECO:0000313" key="3">
    <source>
        <dbReference type="EMBL" id="VCU72382.1"/>
    </source>
</evidence>
<evidence type="ECO:0000313" key="4">
    <source>
        <dbReference type="Proteomes" id="UP000277294"/>
    </source>
</evidence>
<dbReference type="OrthoDB" id="9815229at2"/>
<protein>
    <submittedName>
        <fullName evidence="3">Putative Peptidoglycan domain protein</fullName>
    </submittedName>
</protein>
<dbReference type="Proteomes" id="UP000277294">
    <property type="component" value="Unassembled WGS sequence"/>
</dbReference>
<dbReference type="InterPro" id="IPR023346">
    <property type="entry name" value="Lysozyme-like_dom_sf"/>
</dbReference>
<feature type="domain" description="Peptidoglycan binding" evidence="2">
    <location>
        <begin position="134"/>
        <end position="195"/>
    </location>
</feature>
<dbReference type="Pfam" id="PF09374">
    <property type="entry name" value="PG_binding_3"/>
    <property type="match status" value="1"/>
</dbReference>
<dbReference type="AlphaFoldDB" id="A0A3P4B8K8"/>
<keyword evidence="4" id="KW-1185">Reference proteome</keyword>
<dbReference type="RefSeq" id="WP_116802409.1">
    <property type="nucleotide sequence ID" value="NZ_UWPJ01000039.1"/>
</dbReference>
<dbReference type="InterPro" id="IPR018537">
    <property type="entry name" value="Peptidoglycan-bd_3"/>
</dbReference>
<dbReference type="Gene3D" id="1.20.141.10">
    <property type="entry name" value="Chitosanase, subunit A, domain 1"/>
    <property type="match status" value="1"/>
</dbReference>
<proteinExistence type="predicted"/>
<feature type="domain" description="TtsA-like Glycoside hydrolase family 108" evidence="1">
    <location>
        <begin position="52"/>
        <end position="131"/>
    </location>
</feature>
<evidence type="ECO:0000259" key="2">
    <source>
        <dbReference type="Pfam" id="PF09374"/>
    </source>
</evidence>
<dbReference type="Pfam" id="PF05838">
    <property type="entry name" value="Glyco_hydro_108"/>
    <property type="match status" value="1"/>
</dbReference>
<organism evidence="3 4">
    <name type="scientific">Pigmentiphaga humi</name>
    <dbReference type="NCBI Taxonomy" id="2478468"/>
    <lineage>
        <taxon>Bacteria</taxon>
        <taxon>Pseudomonadati</taxon>
        <taxon>Pseudomonadota</taxon>
        <taxon>Betaproteobacteria</taxon>
        <taxon>Burkholderiales</taxon>
        <taxon>Alcaligenaceae</taxon>
        <taxon>Pigmentiphaga</taxon>
    </lineage>
</organism>
<accession>A0A3P4B8K8</accession>
<gene>
    <name evidence="3" type="ORF">PIGHUM_04481</name>
</gene>
<reference evidence="3 4" key="1">
    <citation type="submission" date="2018-10" db="EMBL/GenBank/DDBJ databases">
        <authorList>
            <person name="Criscuolo A."/>
        </authorList>
    </citation>
    <scope>NUCLEOTIDE SEQUENCE [LARGE SCALE GENOMIC DNA]</scope>
    <source>
        <strain evidence="3">DnA1</strain>
    </source>
</reference>
<dbReference type="CDD" id="cd13926">
    <property type="entry name" value="N-acetylmuramidase_GH108"/>
    <property type="match status" value="1"/>
</dbReference>
<dbReference type="SUPFAM" id="SSF53955">
    <property type="entry name" value="Lysozyme-like"/>
    <property type="match status" value="1"/>
</dbReference>
<name>A0A3P4B8K8_9BURK</name>
<evidence type="ECO:0000259" key="1">
    <source>
        <dbReference type="Pfam" id="PF05838"/>
    </source>
</evidence>
<sequence>MKIEDLFRNLFVAIARPAAQAPAPVVVSGQAEPVVSNPPAPGTVVTFEAAFERLIGHEGGYVNHPDDPGGETNWGITLRTARSAGYTGSMRDLTREQAKEIYRAEYWSRARSEELDGAIAFQVFDAAVNHGIGNAVRFLQRAAEVADDGAIGPVTLAAVKAMSVTDVLARFNAERLIFYTNLSTWGSFGRGWARRVAGNLQYAAEDS</sequence>
<dbReference type="InterPro" id="IPR008565">
    <property type="entry name" value="TtsA-like_GH18_dom"/>
</dbReference>